<organism evidence="6 7">
    <name type="scientific">Babesia duncani</name>
    <dbReference type="NCBI Taxonomy" id="323732"/>
    <lineage>
        <taxon>Eukaryota</taxon>
        <taxon>Sar</taxon>
        <taxon>Alveolata</taxon>
        <taxon>Apicomplexa</taxon>
        <taxon>Aconoidasida</taxon>
        <taxon>Piroplasmida</taxon>
        <taxon>Babesiidae</taxon>
        <taxon>Babesia</taxon>
    </lineage>
</organism>
<comment type="caution">
    <text evidence="6">The sequence shown here is derived from an EMBL/GenBank/DDBJ whole genome shotgun (WGS) entry which is preliminary data.</text>
</comment>
<evidence type="ECO:0000256" key="3">
    <source>
        <dbReference type="ARBA" id="ARBA00023274"/>
    </source>
</evidence>
<feature type="region of interest" description="Disordered" evidence="4">
    <location>
        <begin position="566"/>
        <end position="585"/>
    </location>
</feature>
<dbReference type="InterPro" id="IPR014721">
    <property type="entry name" value="Ribsml_uS5_D2-typ_fold_subgr"/>
</dbReference>
<keyword evidence="7" id="KW-1185">Reference proteome</keyword>
<dbReference type="SUPFAM" id="SSF54211">
    <property type="entry name" value="Ribosomal protein S5 domain 2-like"/>
    <property type="match status" value="1"/>
</dbReference>
<evidence type="ECO:0000313" key="7">
    <source>
        <dbReference type="Proteomes" id="UP001214638"/>
    </source>
</evidence>
<dbReference type="Gene3D" id="3.30.230.10">
    <property type="match status" value="1"/>
</dbReference>
<keyword evidence="5" id="KW-0472">Membrane</keyword>
<feature type="compositionally biased region" description="Basic residues" evidence="4">
    <location>
        <begin position="566"/>
        <end position="578"/>
    </location>
</feature>
<dbReference type="EMBL" id="JALLKP010000002">
    <property type="protein sequence ID" value="KAK2196607.1"/>
    <property type="molecule type" value="Genomic_DNA"/>
</dbReference>
<evidence type="ECO:0000256" key="2">
    <source>
        <dbReference type="ARBA" id="ARBA00022980"/>
    </source>
</evidence>
<feature type="transmembrane region" description="Helical" evidence="5">
    <location>
        <begin position="12"/>
        <end position="30"/>
    </location>
</feature>
<dbReference type="InterPro" id="IPR000754">
    <property type="entry name" value="Ribosomal_uS9"/>
</dbReference>
<feature type="region of interest" description="Disordered" evidence="4">
    <location>
        <begin position="82"/>
        <end position="109"/>
    </location>
</feature>
<dbReference type="AlphaFoldDB" id="A0AAD9PLF1"/>
<dbReference type="GO" id="GO:0003735">
    <property type="term" value="F:structural constituent of ribosome"/>
    <property type="evidence" value="ECO:0007669"/>
    <property type="project" value="InterPro"/>
</dbReference>
<keyword evidence="5" id="KW-1133">Transmembrane helix</keyword>
<keyword evidence="5" id="KW-0812">Transmembrane</keyword>
<sequence length="585" mass="67755">MVFSCQNRDSYRLFGLVLFMCIAILCSNINTNAYIKHSGCNDISFKHYNGEYYSQKIYAKKRHGDVDKETLKQINEMFAKDDSTADGNKLQKPVDRPDTKSESIFSSSSYSLSRPGEKLPEGCKTLLDFFDYPRNYDFAKAADIHLGLIDGRKDDATIAPKTPEFDSPYFESAYERAVKDPNDPLSNDSLIKKYGIGGSKENIDLKQVYKELFTTNIELDPTQKEDVVKKINPNYFMYDTMGYIRHYLRNLNVYNYSIHSHHYKNKNSLNYYLNHEYVQEIPKPFPPPMDHTDTVRKYFMDIIPVLMDELVELIKNDPNKHNTPSPPLHSMDLAAGFKLPRYLRDGYEHVKPAGGYTNEDYKMYASLEGLHEPDNHLLYPYSNRQPLYQRKLLAILIDIVNSNDLGPIHTYRKGLSKRAQIFNEVFPEASKDLNIKSNGNSDSNYQPDLTYTNQSYDKLYEIGKKKSSKALVYLEPGNGHLIINGRDGYQYVHYNEARLHEILMPLSCLYIYKKFNVVAIAKGGGISGQSVSIRHALSRYIYRVLSPKLKKILRLNNLVAIDRRKVERKKTNRRKARKQEKYTKR</sequence>
<accession>A0AAD9PLF1</accession>
<dbReference type="GeneID" id="94336153"/>
<dbReference type="InterPro" id="IPR020568">
    <property type="entry name" value="Ribosomal_Su5_D2-typ_SF"/>
</dbReference>
<reference evidence="6" key="1">
    <citation type="journal article" date="2023" name="Nat. Microbiol.">
        <title>Babesia duncani multi-omics identifies virulence factors and drug targets.</title>
        <authorList>
            <person name="Singh P."/>
            <person name="Lonardi S."/>
            <person name="Liang Q."/>
            <person name="Vydyam P."/>
            <person name="Khabirova E."/>
            <person name="Fang T."/>
            <person name="Gihaz S."/>
            <person name="Thekkiniath J."/>
            <person name="Munshi M."/>
            <person name="Abel S."/>
            <person name="Ciampossin L."/>
            <person name="Batugedara G."/>
            <person name="Gupta M."/>
            <person name="Lu X.M."/>
            <person name="Lenz T."/>
            <person name="Chakravarty S."/>
            <person name="Cornillot E."/>
            <person name="Hu Y."/>
            <person name="Ma W."/>
            <person name="Gonzalez L.M."/>
            <person name="Sanchez S."/>
            <person name="Estrada K."/>
            <person name="Sanchez-Flores A."/>
            <person name="Montero E."/>
            <person name="Harb O.S."/>
            <person name="Le Roch K.G."/>
            <person name="Mamoun C.B."/>
        </authorList>
    </citation>
    <scope>NUCLEOTIDE SEQUENCE</scope>
    <source>
        <strain evidence="6">WA1</strain>
    </source>
</reference>
<dbReference type="GO" id="GO:0003723">
    <property type="term" value="F:RNA binding"/>
    <property type="evidence" value="ECO:0007669"/>
    <property type="project" value="TreeGrafter"/>
</dbReference>
<evidence type="ECO:0000256" key="4">
    <source>
        <dbReference type="SAM" id="MobiDB-lite"/>
    </source>
</evidence>
<dbReference type="GO" id="GO:0006412">
    <property type="term" value="P:translation"/>
    <property type="evidence" value="ECO:0007669"/>
    <property type="project" value="InterPro"/>
</dbReference>
<comment type="similarity">
    <text evidence="1">Belongs to the universal ribosomal protein uS9 family.</text>
</comment>
<evidence type="ECO:0000313" key="6">
    <source>
        <dbReference type="EMBL" id="KAK2196607.1"/>
    </source>
</evidence>
<proteinExistence type="inferred from homology"/>
<evidence type="ECO:0000256" key="5">
    <source>
        <dbReference type="SAM" id="Phobius"/>
    </source>
</evidence>
<dbReference type="PANTHER" id="PTHR21569">
    <property type="entry name" value="RIBOSOMAL PROTEIN S9"/>
    <property type="match status" value="1"/>
</dbReference>
<keyword evidence="3" id="KW-0687">Ribonucleoprotein</keyword>
<dbReference type="Proteomes" id="UP001214638">
    <property type="component" value="Unassembled WGS sequence"/>
</dbReference>
<dbReference type="PANTHER" id="PTHR21569:SF1">
    <property type="entry name" value="SMALL RIBOSOMAL SUBUNIT PROTEIN US9M"/>
    <property type="match status" value="1"/>
</dbReference>
<evidence type="ECO:0000256" key="1">
    <source>
        <dbReference type="ARBA" id="ARBA00005251"/>
    </source>
</evidence>
<dbReference type="GO" id="GO:0015935">
    <property type="term" value="C:small ribosomal subunit"/>
    <property type="evidence" value="ECO:0007669"/>
    <property type="project" value="TreeGrafter"/>
</dbReference>
<keyword evidence="2 6" id="KW-0689">Ribosomal protein</keyword>
<feature type="compositionally biased region" description="Basic and acidic residues" evidence="4">
    <location>
        <begin position="92"/>
        <end position="101"/>
    </location>
</feature>
<name>A0AAD9PLF1_9APIC</name>
<gene>
    <name evidence="6" type="ORF">BdWA1_001855</name>
</gene>
<dbReference type="KEGG" id="bdw:94336153"/>
<protein>
    <submittedName>
        <fullName evidence="6">Bifunctional Ribosomal protein S5 domain 2-type fold</fullName>
    </submittedName>
</protein>
<dbReference type="Pfam" id="PF00380">
    <property type="entry name" value="Ribosomal_S9"/>
    <property type="match status" value="1"/>
</dbReference>
<dbReference type="RefSeq" id="XP_067803449.1">
    <property type="nucleotide sequence ID" value="XM_067946885.1"/>
</dbReference>